<proteinExistence type="predicted"/>
<comment type="caution">
    <text evidence="1">The sequence shown here is derived from an EMBL/GenBank/DDBJ whole genome shotgun (WGS) entry which is preliminary data.</text>
</comment>
<dbReference type="Proteomes" id="UP000077852">
    <property type="component" value="Unassembled WGS sequence"/>
</dbReference>
<evidence type="ECO:0000313" key="1">
    <source>
        <dbReference type="EMBL" id="OAK65478.1"/>
    </source>
</evidence>
<organism evidence="1 2">
    <name type="scientific">Variovorax paradoxus</name>
    <dbReference type="NCBI Taxonomy" id="34073"/>
    <lineage>
        <taxon>Bacteria</taxon>
        <taxon>Pseudomonadati</taxon>
        <taxon>Pseudomonadota</taxon>
        <taxon>Betaproteobacteria</taxon>
        <taxon>Burkholderiales</taxon>
        <taxon>Comamonadaceae</taxon>
        <taxon>Variovorax</taxon>
    </lineage>
</organism>
<dbReference type="AlphaFoldDB" id="A0AA91DQ63"/>
<reference evidence="1 2" key="1">
    <citation type="submission" date="2016-03" db="EMBL/GenBank/DDBJ databases">
        <title>Genome sequence of Variovorax paradoxus KB5.</title>
        <authorList>
            <person name="Jeong H."/>
            <person name="Hong C.E."/>
            <person name="Jo S.H."/>
            <person name="Park J.M."/>
        </authorList>
    </citation>
    <scope>NUCLEOTIDE SEQUENCE [LARGE SCALE GENOMIC DNA]</scope>
    <source>
        <strain evidence="1 2">KB5</strain>
    </source>
</reference>
<evidence type="ECO:0000313" key="2">
    <source>
        <dbReference type="Proteomes" id="UP000077852"/>
    </source>
</evidence>
<dbReference type="EMBL" id="LVHG01000033">
    <property type="protein sequence ID" value="OAK65478.1"/>
    <property type="molecule type" value="Genomic_DNA"/>
</dbReference>
<name>A0AA91DQ63_VARPD</name>
<protein>
    <submittedName>
        <fullName evidence="1">Uncharacterized protein</fullName>
    </submittedName>
</protein>
<sequence>MRVPEAESERAPQASQVPALDRAVTDFAGLASGSYYWPEGLLAEQLIAGLASRRHRQQQALPDGKRLLSSYRLPNGGSERSALLVDDRSGEVLAAALAHRECGVKSSSTGCRDDQHAVLSIFLRPGVDRAQAQPLVDWSRTVPKEDLDSGKEEKFEKTEYTTMDAAHTNARPVARPKGFSQAVPLYPRAVLHYTGQDALSDAKARRVLRLQTVDTVAQVLDFYKKLSPPLEGMQSEADERSGYVLGSLKGTAFSVNAKVPRDMPAITNIEIEIAE</sequence>
<accession>A0AA91DQ63</accession>
<gene>
    <name evidence="1" type="ORF">A3K87_11595</name>
</gene>